<feature type="region of interest" description="Disordered" evidence="1">
    <location>
        <begin position="190"/>
        <end position="232"/>
    </location>
</feature>
<gene>
    <name evidence="2" type="ORF">DCHRY22_LOCUS462</name>
</gene>
<feature type="compositionally biased region" description="Low complexity" evidence="1">
    <location>
        <begin position="199"/>
        <end position="213"/>
    </location>
</feature>
<organism evidence="2 3">
    <name type="scientific">Danaus chrysippus</name>
    <name type="common">African queen</name>
    <dbReference type="NCBI Taxonomy" id="151541"/>
    <lineage>
        <taxon>Eukaryota</taxon>
        <taxon>Metazoa</taxon>
        <taxon>Ecdysozoa</taxon>
        <taxon>Arthropoda</taxon>
        <taxon>Hexapoda</taxon>
        <taxon>Insecta</taxon>
        <taxon>Pterygota</taxon>
        <taxon>Neoptera</taxon>
        <taxon>Endopterygota</taxon>
        <taxon>Lepidoptera</taxon>
        <taxon>Glossata</taxon>
        <taxon>Ditrysia</taxon>
        <taxon>Papilionoidea</taxon>
        <taxon>Nymphalidae</taxon>
        <taxon>Danainae</taxon>
        <taxon>Danaini</taxon>
        <taxon>Danaina</taxon>
        <taxon>Danaus</taxon>
        <taxon>Anosia</taxon>
    </lineage>
</organism>
<evidence type="ECO:0000313" key="2">
    <source>
        <dbReference type="EMBL" id="CAG9558304.1"/>
    </source>
</evidence>
<reference evidence="2" key="1">
    <citation type="submission" date="2021-09" db="EMBL/GenBank/DDBJ databases">
        <authorList>
            <person name="Martin H S."/>
        </authorList>
    </citation>
    <scope>NUCLEOTIDE SEQUENCE</scope>
</reference>
<proteinExistence type="predicted"/>
<protein>
    <submittedName>
        <fullName evidence="2">(African queen) hypothetical protein</fullName>
    </submittedName>
</protein>
<feature type="region of interest" description="Disordered" evidence="1">
    <location>
        <begin position="141"/>
        <end position="170"/>
    </location>
</feature>
<comment type="caution">
    <text evidence="2">The sequence shown here is derived from an EMBL/GenBank/DDBJ whole genome shotgun (WGS) entry which is preliminary data.</text>
</comment>
<keyword evidence="3" id="KW-1185">Reference proteome</keyword>
<sequence>MPLRVGYNTLSSTTFRTEEFVKRVTQCNNVNVLETYNSAMNLQLPITSLFSNSSYGSRDTFVYMTLSNNLYHKKSSATQATASINKCFQVYDWTNNMTNSNVSTSDYRSTCTMSTLSNRTNQQDTPHIRYPRVYFFGRKKDEKKRKGMGPSDSHTKIHRTNQTTNTATKSCDSKTSLECCSNSNMKTSCMTPKRSLPPKASKTAATSAGSTKTVTIKEEKPQKPCPALGTTKGDMMVTVSHIKIGPKENCPVHGSEPCQGPKCVLASSGEEQAPVKITSVNNPRRGVFEVVIRRLTGAPLAKNELMLEWTPPPSRPAPCGVPCPSNCFAPGSYRPSRCKLIICRPSPCQPKCSKKKRCVRPPCRKPCNKCCKPACAKSCFPPCRPCSPPRCSRCTPSICGSCSPPPCSPPPCFNPPCSPCKSSPCLRPCPVGYKRIRKYRSQPKIKSHKKRKSPCGNSSQACPIVKCRSIAGPCIACCTIPPICFPRKSCSTLPCKPLKCMSSCSSCCE</sequence>
<accession>A0A8J2QBG5</accession>
<feature type="compositionally biased region" description="Polar residues" evidence="1">
    <location>
        <begin position="160"/>
        <end position="170"/>
    </location>
</feature>
<evidence type="ECO:0000313" key="3">
    <source>
        <dbReference type="Proteomes" id="UP000789524"/>
    </source>
</evidence>
<dbReference type="EMBL" id="CAKASE010000043">
    <property type="protein sequence ID" value="CAG9558304.1"/>
    <property type="molecule type" value="Genomic_DNA"/>
</dbReference>
<dbReference type="OrthoDB" id="7682862at2759"/>
<dbReference type="AlphaFoldDB" id="A0A8J2QBG5"/>
<dbReference type="Proteomes" id="UP000789524">
    <property type="component" value="Unassembled WGS sequence"/>
</dbReference>
<evidence type="ECO:0000256" key="1">
    <source>
        <dbReference type="SAM" id="MobiDB-lite"/>
    </source>
</evidence>
<name>A0A8J2QBG5_9NEOP</name>